<reference evidence="12 13" key="1">
    <citation type="submission" date="2017-06" db="EMBL/GenBank/DDBJ databases">
        <authorList>
            <person name="Kim H.J."/>
            <person name="Triplett B.A."/>
        </authorList>
    </citation>
    <scope>NUCLEOTIDE SEQUENCE [LARGE SCALE GENOMIC DNA]</scope>
    <source>
        <strain evidence="12 13">SCA</strain>
    </source>
</reference>
<evidence type="ECO:0000259" key="11">
    <source>
        <dbReference type="PROSITE" id="PS51755"/>
    </source>
</evidence>
<dbReference type="Pfam" id="PF00486">
    <property type="entry name" value="Trans_reg_C"/>
    <property type="match status" value="1"/>
</dbReference>
<dbReference type="SUPFAM" id="SSF52172">
    <property type="entry name" value="CheY-like"/>
    <property type="match status" value="1"/>
</dbReference>
<dbReference type="InterPro" id="IPR011006">
    <property type="entry name" value="CheY-like_superfamily"/>
</dbReference>
<keyword evidence="3" id="KW-0902">Two-component regulatory system</keyword>
<dbReference type="OrthoDB" id="9790442at2"/>
<keyword evidence="2 8" id="KW-0597">Phosphoprotein</keyword>
<dbReference type="GO" id="GO:0032993">
    <property type="term" value="C:protein-DNA complex"/>
    <property type="evidence" value="ECO:0007669"/>
    <property type="project" value="TreeGrafter"/>
</dbReference>
<dbReference type="SMART" id="SM00862">
    <property type="entry name" value="Trans_reg_C"/>
    <property type="match status" value="1"/>
</dbReference>
<proteinExistence type="predicted"/>
<feature type="domain" description="Response regulatory" evidence="10">
    <location>
        <begin position="2"/>
        <end position="115"/>
    </location>
</feature>
<keyword evidence="5 9" id="KW-0238">DNA-binding</keyword>
<dbReference type="PROSITE" id="PS50110">
    <property type="entry name" value="RESPONSE_REGULATORY"/>
    <property type="match status" value="1"/>
</dbReference>
<evidence type="ECO:0000256" key="4">
    <source>
        <dbReference type="ARBA" id="ARBA00023015"/>
    </source>
</evidence>
<dbReference type="InterPro" id="IPR036388">
    <property type="entry name" value="WH-like_DNA-bd_sf"/>
</dbReference>
<dbReference type="AlphaFoldDB" id="A0A239FZ64"/>
<evidence type="ECO:0000256" key="9">
    <source>
        <dbReference type="PROSITE-ProRule" id="PRU01091"/>
    </source>
</evidence>
<dbReference type="Gene3D" id="3.40.50.2300">
    <property type="match status" value="1"/>
</dbReference>
<dbReference type="CDD" id="cd17574">
    <property type="entry name" value="REC_OmpR"/>
    <property type="match status" value="1"/>
</dbReference>
<dbReference type="FunFam" id="1.10.10.10:FF:000018">
    <property type="entry name" value="DNA-binding response regulator ResD"/>
    <property type="match status" value="1"/>
</dbReference>
<dbReference type="Proteomes" id="UP000198304">
    <property type="component" value="Unassembled WGS sequence"/>
</dbReference>
<evidence type="ECO:0000256" key="6">
    <source>
        <dbReference type="ARBA" id="ARBA00023163"/>
    </source>
</evidence>
<evidence type="ECO:0000256" key="7">
    <source>
        <dbReference type="ARBA" id="ARBA00024867"/>
    </source>
</evidence>
<sequence length="224" mass="26099">MKILVVDDEEKMRNVIKVYLTNEGYIIEEAGNGKEALDKINNTKFDLILLDVMMPEIDGWTVCRKIREESLIPVILLTARGEEYDKIFGFDLGADDYITKPFSLKEMAARIRAVLRRNQKNTEGLQKDIKIGALEIKAMYKQVILENQELVLTPKEYELLYFLSKNSQIVYSREQLLNQVWGYDFVGDVRTVDTHIKQLREKLGNYKKYIQTVWGTGYKFKIGE</sequence>
<gene>
    <name evidence="12" type="ORF">SAMN05446037_101467</name>
</gene>
<dbReference type="CDD" id="cd00383">
    <property type="entry name" value="trans_reg_C"/>
    <property type="match status" value="1"/>
</dbReference>
<accession>A0A239FZ64</accession>
<organism evidence="12 13">
    <name type="scientific">Anaerovirgula multivorans</name>
    <dbReference type="NCBI Taxonomy" id="312168"/>
    <lineage>
        <taxon>Bacteria</taxon>
        <taxon>Bacillati</taxon>
        <taxon>Bacillota</taxon>
        <taxon>Clostridia</taxon>
        <taxon>Peptostreptococcales</taxon>
        <taxon>Natronincolaceae</taxon>
        <taxon>Anaerovirgula</taxon>
    </lineage>
</organism>
<evidence type="ECO:0000259" key="10">
    <source>
        <dbReference type="PROSITE" id="PS50110"/>
    </source>
</evidence>
<evidence type="ECO:0000313" key="13">
    <source>
        <dbReference type="Proteomes" id="UP000198304"/>
    </source>
</evidence>
<protein>
    <recommendedName>
        <fullName evidence="1">Stage 0 sporulation protein A homolog</fullName>
    </recommendedName>
</protein>
<feature type="DNA-binding region" description="OmpR/PhoB-type" evidence="9">
    <location>
        <begin position="126"/>
        <end position="222"/>
    </location>
</feature>
<comment type="function">
    <text evidence="7">May play the central regulatory role in sporulation. It may be an element of the effector pathway responsible for the activation of sporulation genes in response to nutritional stress. Spo0A may act in concert with spo0H (a sigma factor) to control the expression of some genes that are critical to the sporulation process.</text>
</comment>
<dbReference type="InterPro" id="IPR016032">
    <property type="entry name" value="Sig_transdc_resp-reg_C-effctor"/>
</dbReference>
<dbReference type="PANTHER" id="PTHR48111">
    <property type="entry name" value="REGULATOR OF RPOS"/>
    <property type="match status" value="1"/>
</dbReference>
<dbReference type="PROSITE" id="PS51755">
    <property type="entry name" value="OMPR_PHOB"/>
    <property type="match status" value="1"/>
</dbReference>
<dbReference type="Gene3D" id="1.10.10.10">
    <property type="entry name" value="Winged helix-like DNA-binding domain superfamily/Winged helix DNA-binding domain"/>
    <property type="match status" value="1"/>
</dbReference>
<dbReference type="GO" id="GO:0006355">
    <property type="term" value="P:regulation of DNA-templated transcription"/>
    <property type="evidence" value="ECO:0007669"/>
    <property type="project" value="InterPro"/>
</dbReference>
<keyword evidence="13" id="KW-1185">Reference proteome</keyword>
<name>A0A239FZ64_9FIRM</name>
<dbReference type="GO" id="GO:0005829">
    <property type="term" value="C:cytosol"/>
    <property type="evidence" value="ECO:0007669"/>
    <property type="project" value="TreeGrafter"/>
</dbReference>
<feature type="modified residue" description="4-aspartylphosphate" evidence="8">
    <location>
        <position position="51"/>
    </location>
</feature>
<dbReference type="InterPro" id="IPR039420">
    <property type="entry name" value="WalR-like"/>
</dbReference>
<dbReference type="GO" id="GO:0000976">
    <property type="term" value="F:transcription cis-regulatory region binding"/>
    <property type="evidence" value="ECO:0007669"/>
    <property type="project" value="TreeGrafter"/>
</dbReference>
<keyword evidence="4" id="KW-0805">Transcription regulation</keyword>
<dbReference type="RefSeq" id="WP_089283615.1">
    <property type="nucleotide sequence ID" value="NZ_FZOJ01000014.1"/>
</dbReference>
<dbReference type="Pfam" id="PF00072">
    <property type="entry name" value="Response_reg"/>
    <property type="match status" value="1"/>
</dbReference>
<dbReference type="InterPro" id="IPR001789">
    <property type="entry name" value="Sig_transdc_resp-reg_receiver"/>
</dbReference>
<dbReference type="EMBL" id="FZOJ01000014">
    <property type="protein sequence ID" value="SNS61064.1"/>
    <property type="molecule type" value="Genomic_DNA"/>
</dbReference>
<evidence type="ECO:0000313" key="12">
    <source>
        <dbReference type="EMBL" id="SNS61064.1"/>
    </source>
</evidence>
<evidence type="ECO:0000256" key="2">
    <source>
        <dbReference type="ARBA" id="ARBA00022553"/>
    </source>
</evidence>
<dbReference type="PANTHER" id="PTHR48111:SF73">
    <property type="entry name" value="ALKALINE PHOSPHATASE SYNTHESIS TRANSCRIPTIONAL REGULATORY PROTEIN PHOP"/>
    <property type="match status" value="1"/>
</dbReference>
<dbReference type="Gene3D" id="6.10.250.690">
    <property type="match status" value="1"/>
</dbReference>
<dbReference type="SMART" id="SM00448">
    <property type="entry name" value="REC"/>
    <property type="match status" value="1"/>
</dbReference>
<dbReference type="SUPFAM" id="SSF46894">
    <property type="entry name" value="C-terminal effector domain of the bipartite response regulators"/>
    <property type="match status" value="1"/>
</dbReference>
<dbReference type="InterPro" id="IPR001867">
    <property type="entry name" value="OmpR/PhoB-type_DNA-bd"/>
</dbReference>
<evidence type="ECO:0000256" key="8">
    <source>
        <dbReference type="PROSITE-ProRule" id="PRU00169"/>
    </source>
</evidence>
<dbReference type="FunFam" id="3.40.50.2300:FF:000001">
    <property type="entry name" value="DNA-binding response regulator PhoB"/>
    <property type="match status" value="1"/>
</dbReference>
<evidence type="ECO:0000256" key="1">
    <source>
        <dbReference type="ARBA" id="ARBA00018672"/>
    </source>
</evidence>
<evidence type="ECO:0000256" key="3">
    <source>
        <dbReference type="ARBA" id="ARBA00023012"/>
    </source>
</evidence>
<dbReference type="GO" id="GO:0000156">
    <property type="term" value="F:phosphorelay response regulator activity"/>
    <property type="evidence" value="ECO:0007669"/>
    <property type="project" value="TreeGrafter"/>
</dbReference>
<keyword evidence="6" id="KW-0804">Transcription</keyword>
<feature type="domain" description="OmpR/PhoB-type" evidence="11">
    <location>
        <begin position="126"/>
        <end position="222"/>
    </location>
</feature>
<evidence type="ECO:0000256" key="5">
    <source>
        <dbReference type="ARBA" id="ARBA00023125"/>
    </source>
</evidence>